<dbReference type="EMBL" id="UINC01147290">
    <property type="protein sequence ID" value="SVD38527.1"/>
    <property type="molecule type" value="Genomic_DNA"/>
</dbReference>
<dbReference type="SUPFAM" id="SSF53187">
    <property type="entry name" value="Zn-dependent exopeptidases"/>
    <property type="match status" value="1"/>
</dbReference>
<feature type="non-terminal residue" evidence="1">
    <location>
        <position position="1"/>
    </location>
</feature>
<organism evidence="1">
    <name type="scientific">marine metagenome</name>
    <dbReference type="NCBI Taxonomy" id="408172"/>
    <lineage>
        <taxon>unclassified sequences</taxon>
        <taxon>metagenomes</taxon>
        <taxon>ecological metagenomes</taxon>
    </lineage>
</organism>
<evidence type="ECO:0008006" key="2">
    <source>
        <dbReference type="Google" id="ProtNLM"/>
    </source>
</evidence>
<proteinExistence type="predicted"/>
<evidence type="ECO:0000313" key="1">
    <source>
        <dbReference type="EMBL" id="SVD38527.1"/>
    </source>
</evidence>
<sequence length="56" mass="6558">YGDPANNIHAFQLELSLAAYMNEEPTMFWQEDLAEKVRPTLKRMLESALSWRPKGY</sequence>
<protein>
    <recommendedName>
        <fullName evidence="2">N-formylglutamate amidohydrolase</fullName>
    </recommendedName>
</protein>
<name>A0A382UWI7_9ZZZZ</name>
<gene>
    <name evidence="1" type="ORF">METZ01_LOCUS391381</name>
</gene>
<dbReference type="AlphaFoldDB" id="A0A382UWI7"/>
<accession>A0A382UWI7</accession>
<reference evidence="1" key="1">
    <citation type="submission" date="2018-05" db="EMBL/GenBank/DDBJ databases">
        <authorList>
            <person name="Lanie J.A."/>
            <person name="Ng W.-L."/>
            <person name="Kazmierczak K.M."/>
            <person name="Andrzejewski T.M."/>
            <person name="Davidsen T.M."/>
            <person name="Wayne K.J."/>
            <person name="Tettelin H."/>
            <person name="Glass J.I."/>
            <person name="Rusch D."/>
            <person name="Podicherti R."/>
            <person name="Tsui H.-C.T."/>
            <person name="Winkler M.E."/>
        </authorList>
    </citation>
    <scope>NUCLEOTIDE SEQUENCE</scope>
</reference>